<dbReference type="AlphaFoldDB" id="A0A1S7QV02"/>
<comment type="catalytic activity">
    <reaction evidence="2">
        <text>2 GTP = 3',3'-c-di-GMP + 2 diphosphate</text>
        <dbReference type="Rhea" id="RHEA:24898"/>
        <dbReference type="ChEBI" id="CHEBI:33019"/>
        <dbReference type="ChEBI" id="CHEBI:37565"/>
        <dbReference type="ChEBI" id="CHEBI:58805"/>
        <dbReference type="EC" id="2.7.7.65"/>
    </reaction>
</comment>
<dbReference type="Pfam" id="PF00990">
    <property type="entry name" value="GGDEF"/>
    <property type="match status" value="1"/>
</dbReference>
<dbReference type="CDD" id="cd01949">
    <property type="entry name" value="GGDEF"/>
    <property type="match status" value="1"/>
</dbReference>
<name>A0A1S7QV02_9HYPH</name>
<evidence type="ECO:0000313" key="5">
    <source>
        <dbReference type="Proteomes" id="UP000191987"/>
    </source>
</evidence>
<dbReference type="Proteomes" id="UP000191987">
    <property type="component" value="Unassembled WGS sequence"/>
</dbReference>
<dbReference type="Gene3D" id="3.30.450.20">
    <property type="entry name" value="PAS domain"/>
    <property type="match status" value="1"/>
</dbReference>
<sequence length="316" mass="36019">MTTGEFSPSRGSCLLNNLIERVAALQSATPVLIALYDSEDRLRHANPSFRESFQLTAGDFPTWADIMRLNHRLRTGVVVRNNDFEGWLLSAQSRRGKLPYRAFEMDMHDGRWFWMTETVQQDGWMLCVASDVTELRQGYRTLRQDRDLAVRASQTDELTGTANRRFVFAKLALQVERVAKGLETPFCLCTLDIDFFKQINDRFGHKCGDAVLRDFVGIAHSVIRRVDCFGRIGGEEFMLILPRSMVAEGREIVERLLQKVRLSRPLSEFPDFSYSCSAGLTVYRAPESADDVFMRADQALYAAKEKGRDRLLAVTV</sequence>
<dbReference type="InterPro" id="IPR035965">
    <property type="entry name" value="PAS-like_dom_sf"/>
</dbReference>
<dbReference type="InterPro" id="IPR043128">
    <property type="entry name" value="Rev_trsase/Diguanyl_cyclase"/>
</dbReference>
<dbReference type="FunFam" id="3.30.70.270:FF:000001">
    <property type="entry name" value="Diguanylate cyclase domain protein"/>
    <property type="match status" value="1"/>
</dbReference>
<evidence type="ECO:0000256" key="2">
    <source>
        <dbReference type="ARBA" id="ARBA00034247"/>
    </source>
</evidence>
<dbReference type="InterPro" id="IPR050469">
    <property type="entry name" value="Diguanylate_Cyclase"/>
</dbReference>
<evidence type="ECO:0000313" key="4">
    <source>
        <dbReference type="EMBL" id="CUX42587.1"/>
    </source>
</evidence>
<dbReference type="PANTHER" id="PTHR45138:SF9">
    <property type="entry name" value="DIGUANYLATE CYCLASE DGCM-RELATED"/>
    <property type="match status" value="1"/>
</dbReference>
<accession>A0A1S7QV02</accession>
<dbReference type="NCBIfam" id="TIGR00254">
    <property type="entry name" value="GGDEF"/>
    <property type="match status" value="1"/>
</dbReference>
<dbReference type="InterPro" id="IPR029787">
    <property type="entry name" value="Nucleotide_cyclase"/>
</dbReference>
<dbReference type="SUPFAM" id="SSF55073">
    <property type="entry name" value="Nucleotide cyclase"/>
    <property type="match status" value="1"/>
</dbReference>
<dbReference type="Gene3D" id="3.30.70.270">
    <property type="match status" value="1"/>
</dbReference>
<proteinExistence type="predicted"/>
<dbReference type="EC" id="2.7.7.65" evidence="1"/>
<gene>
    <name evidence="4" type="ORF">AGR7C_Lc100258</name>
</gene>
<dbReference type="PROSITE" id="PS50887">
    <property type="entry name" value="GGDEF"/>
    <property type="match status" value="1"/>
</dbReference>
<feature type="domain" description="GGDEF" evidence="3">
    <location>
        <begin position="184"/>
        <end position="316"/>
    </location>
</feature>
<reference evidence="4 5" key="1">
    <citation type="submission" date="2016-01" db="EMBL/GenBank/DDBJ databases">
        <authorList>
            <person name="Oliw E.H."/>
        </authorList>
    </citation>
    <scope>NUCLEOTIDE SEQUENCE [LARGE SCALE GENOMIC DNA]</scope>
    <source>
        <strain evidence="4 5">Zutra 3-1</strain>
    </source>
</reference>
<dbReference type="SUPFAM" id="SSF55785">
    <property type="entry name" value="PYP-like sensor domain (PAS domain)"/>
    <property type="match status" value="1"/>
</dbReference>
<dbReference type="PANTHER" id="PTHR45138">
    <property type="entry name" value="REGULATORY COMPONENTS OF SENSORY TRANSDUCTION SYSTEM"/>
    <property type="match status" value="1"/>
</dbReference>
<evidence type="ECO:0000256" key="1">
    <source>
        <dbReference type="ARBA" id="ARBA00012528"/>
    </source>
</evidence>
<dbReference type="GO" id="GO:0052621">
    <property type="term" value="F:diguanylate cyclase activity"/>
    <property type="evidence" value="ECO:0007669"/>
    <property type="project" value="UniProtKB-EC"/>
</dbReference>
<organism evidence="4 5">
    <name type="scientific">Agrobacterium deltaense Zutra 3/1</name>
    <dbReference type="NCBI Taxonomy" id="1183427"/>
    <lineage>
        <taxon>Bacteria</taxon>
        <taxon>Pseudomonadati</taxon>
        <taxon>Pseudomonadota</taxon>
        <taxon>Alphaproteobacteria</taxon>
        <taxon>Hyphomicrobiales</taxon>
        <taxon>Rhizobiaceae</taxon>
        <taxon>Rhizobium/Agrobacterium group</taxon>
        <taxon>Agrobacterium</taxon>
    </lineage>
</organism>
<dbReference type="EMBL" id="FBWG01000028">
    <property type="protein sequence ID" value="CUX42587.1"/>
    <property type="molecule type" value="Genomic_DNA"/>
</dbReference>
<protein>
    <recommendedName>
        <fullName evidence="1">diguanylate cyclase</fullName>
        <ecNumber evidence="1">2.7.7.65</ecNumber>
    </recommendedName>
</protein>
<dbReference type="InterPro" id="IPR000160">
    <property type="entry name" value="GGDEF_dom"/>
</dbReference>
<evidence type="ECO:0000259" key="3">
    <source>
        <dbReference type="PROSITE" id="PS50887"/>
    </source>
</evidence>
<dbReference type="SMART" id="SM00267">
    <property type="entry name" value="GGDEF"/>
    <property type="match status" value="1"/>
</dbReference>